<protein>
    <submittedName>
        <fullName evidence="2">Transcriptional regulator</fullName>
    </submittedName>
</protein>
<dbReference type="Gene3D" id="3.30.565.60">
    <property type="match status" value="1"/>
</dbReference>
<evidence type="ECO:0000313" key="2">
    <source>
        <dbReference type="EMBL" id="BBA47340.1"/>
    </source>
</evidence>
<reference evidence="2 3" key="1">
    <citation type="journal article" date="2017" name="Biosci. Biotechnol. Biochem.">
        <title>Identification and characterization of a sulfoglycosidase from Bifidobacterium bifidum implicated in mucin glycan utilization.</title>
        <authorList>
            <person name="Katoh T."/>
            <person name="Maeshibu T."/>
            <person name="Kikkawa K."/>
            <person name="Gotoh A."/>
            <person name="Tomabechi Y."/>
            <person name="Nakamura M."/>
            <person name="Liao W.-H."/>
            <person name="Yamaguchi M."/>
            <person name="Ashida H."/>
            <person name="Yamamoto K."/>
            <person name="Katayama T."/>
        </authorList>
    </citation>
    <scope>NUCLEOTIDE SEQUENCE [LARGE SCALE GENOMIC DNA]</scope>
    <source>
        <strain evidence="2 3">JCM 7004</strain>
    </source>
</reference>
<dbReference type="SUPFAM" id="SSF46785">
    <property type="entry name" value="Winged helix' DNA-binding domain"/>
    <property type="match status" value="1"/>
</dbReference>
<dbReference type="InterPro" id="IPR038475">
    <property type="entry name" value="RecG_C_sf"/>
</dbReference>
<feature type="region of interest" description="Disordered" evidence="1">
    <location>
        <begin position="14"/>
        <end position="42"/>
    </location>
</feature>
<organism evidence="2 3">
    <name type="scientific">Bifidobacterium bifidum LMG 13195</name>
    <dbReference type="NCBI Taxonomy" id="1207542"/>
    <lineage>
        <taxon>Bacteria</taxon>
        <taxon>Bacillati</taxon>
        <taxon>Actinomycetota</taxon>
        <taxon>Actinomycetes</taxon>
        <taxon>Bifidobacteriales</taxon>
        <taxon>Bifidobacteriaceae</taxon>
        <taxon>Bifidobacterium</taxon>
    </lineage>
</organism>
<name>A0A286TBE6_BIFBI</name>
<feature type="region of interest" description="Disordered" evidence="1">
    <location>
        <begin position="266"/>
        <end position="295"/>
    </location>
</feature>
<dbReference type="InterPro" id="IPR036390">
    <property type="entry name" value="WH_DNA-bd_sf"/>
</dbReference>
<dbReference type="EMBL" id="AP018131">
    <property type="protein sequence ID" value="BBA47340.1"/>
    <property type="molecule type" value="Genomic_DNA"/>
</dbReference>
<dbReference type="InterPro" id="IPR036388">
    <property type="entry name" value="WH-like_DNA-bd_sf"/>
</dbReference>
<evidence type="ECO:0000313" key="3">
    <source>
        <dbReference type="Proteomes" id="UP000262177"/>
    </source>
</evidence>
<dbReference type="Proteomes" id="UP000262177">
    <property type="component" value="Chromosome"/>
</dbReference>
<proteinExistence type="predicted"/>
<gene>
    <name evidence="2" type="ORF">BBJK_00437</name>
</gene>
<accession>A0A286TBE6</accession>
<dbReference type="PANTHER" id="PTHR30595:SF6">
    <property type="entry name" value="SCHLAFEN ALBA-2 DOMAIN-CONTAINING PROTEIN"/>
    <property type="match status" value="1"/>
</dbReference>
<dbReference type="AlphaFoldDB" id="A0A286TBE6"/>
<dbReference type="PANTHER" id="PTHR30595">
    <property type="entry name" value="GLPR-RELATED TRANSCRIPTIONAL REPRESSOR"/>
    <property type="match status" value="1"/>
</dbReference>
<sequence>MMIQRVSSQRYYQTMGNDTGRMPAAANDGSGDSTAGGSPDAAAPYATPSFAHGIVPFDHEISSNQHLTFSYAEQSFASANIPWDPDHDALHLKERGMFTNTALIISDQCPFTIKCATFDGDVKAPISERIELSGSMIRQLNDAMTFLNGHNRRDDGRQCPPDALREALVNAVLHRNYAFPGPTLVNIFPSRVEIVSLGGLMDGIEINDLLNGISQPRNPWLAELFTRLGFSENYGTGIRRIMEEYDEASDNPQIRVGTSSVVMVLPLPSQPSPGGSRTRGDATKGGSAQGADGHDAAQGHAKMYAFPTIMTTATSDPTVALAGTRVIGCVPVRLSDGSALRTSPLIAPGRIASPAATAQLPPNAGQTLEEVTLHCIAQAGVPLSRQQIADNLGATKNQMTYVLHHLVEQGLVLKRGRSRATRYSMP</sequence>
<dbReference type="Pfam" id="PF13749">
    <property type="entry name" value="HATPase_c_4"/>
    <property type="match status" value="1"/>
</dbReference>
<dbReference type="Gene3D" id="1.10.10.10">
    <property type="entry name" value="Winged helix-like DNA-binding domain superfamily/Winged helix DNA-binding domain"/>
    <property type="match status" value="1"/>
</dbReference>
<evidence type="ECO:0000256" key="1">
    <source>
        <dbReference type="SAM" id="MobiDB-lite"/>
    </source>
</evidence>